<dbReference type="Pfam" id="PF26639">
    <property type="entry name" value="Het-6_barrel"/>
    <property type="match status" value="1"/>
</dbReference>
<name>A0A084QTA0_STAC4</name>
<dbReference type="Proteomes" id="UP000028524">
    <property type="component" value="Unassembled WGS sequence"/>
</dbReference>
<proteinExistence type="predicted"/>
<accession>A0A084QTA0</accession>
<protein>
    <recommendedName>
        <fullName evidence="3">Heterokaryon incompatibility domain-containing protein</fullName>
    </recommendedName>
</protein>
<evidence type="ECO:0000313" key="1">
    <source>
        <dbReference type="EMBL" id="KFA67185.1"/>
    </source>
</evidence>
<keyword evidence="2" id="KW-1185">Reference proteome</keyword>
<sequence length="205" mass="23302">MVEVLSMLKKGHDILNTWEEMCSALEGRVYCIGESAENVFWKTLHGGCLPYGDEQHTKAVFYKWYRPFKNTIGLVSCAENGGKDLEDGKLSAAYKVAAGIATTGKVWYKGTRMRFGMLRHSKEQSRMLGMHRTLVRTGRGYVGLTSRFVREGHYVAFFEGGKMLLVVREDKDRRDGWRLAGDAYVHGVMDGELFERFPCVMLKLV</sequence>
<evidence type="ECO:0008006" key="3">
    <source>
        <dbReference type="Google" id="ProtNLM"/>
    </source>
</evidence>
<dbReference type="STRING" id="1283841.A0A084QTA0"/>
<reference evidence="1 2" key="1">
    <citation type="journal article" date="2014" name="BMC Genomics">
        <title>Comparative genome sequencing reveals chemotype-specific gene clusters in the toxigenic black mold Stachybotrys.</title>
        <authorList>
            <person name="Semeiks J."/>
            <person name="Borek D."/>
            <person name="Otwinowski Z."/>
            <person name="Grishin N.V."/>
        </authorList>
    </citation>
    <scope>NUCLEOTIDE SEQUENCE [LARGE SCALE GENOMIC DNA]</scope>
    <source>
        <strain evidence="1 2">IBT 40285</strain>
    </source>
</reference>
<dbReference type="AlphaFoldDB" id="A0A084QTA0"/>
<dbReference type="HOGENOM" id="CLU_1338296_0_0_1"/>
<gene>
    <name evidence="1" type="ORF">S40285_05234</name>
</gene>
<dbReference type="EMBL" id="KL660239">
    <property type="protein sequence ID" value="KFA67185.1"/>
    <property type="molecule type" value="Genomic_DNA"/>
</dbReference>
<evidence type="ECO:0000313" key="2">
    <source>
        <dbReference type="Proteomes" id="UP000028524"/>
    </source>
</evidence>
<dbReference type="InParanoid" id="A0A084QTA0"/>
<dbReference type="OrthoDB" id="2157530at2759"/>
<organism evidence="1 2">
    <name type="scientific">Stachybotrys chlorohalonatus (strain IBT 40285)</name>
    <dbReference type="NCBI Taxonomy" id="1283841"/>
    <lineage>
        <taxon>Eukaryota</taxon>
        <taxon>Fungi</taxon>
        <taxon>Dikarya</taxon>
        <taxon>Ascomycota</taxon>
        <taxon>Pezizomycotina</taxon>
        <taxon>Sordariomycetes</taxon>
        <taxon>Hypocreomycetidae</taxon>
        <taxon>Hypocreales</taxon>
        <taxon>Stachybotryaceae</taxon>
        <taxon>Stachybotrys</taxon>
    </lineage>
</organism>